<reference evidence="4" key="1">
    <citation type="submission" date="2016-10" db="EMBL/GenBank/DDBJ databases">
        <authorList>
            <person name="Varghese N."/>
            <person name="Submissions S."/>
        </authorList>
    </citation>
    <scope>NUCLEOTIDE SEQUENCE [LARGE SCALE GENOMIC DNA]</scope>
    <source>
        <strain evidence="4">DSM 22126</strain>
    </source>
</reference>
<dbReference type="EMBL" id="LT629776">
    <property type="protein sequence ID" value="SDR82326.1"/>
    <property type="molecule type" value="Genomic_DNA"/>
</dbReference>
<keyword evidence="4" id="KW-1185">Reference proteome</keyword>
<evidence type="ECO:0000313" key="3">
    <source>
        <dbReference type="EMBL" id="SDR82326.1"/>
    </source>
</evidence>
<dbReference type="RefSeq" id="WP_083371204.1">
    <property type="nucleotide sequence ID" value="NZ_LT629776.1"/>
</dbReference>
<dbReference type="Gene3D" id="3.40.50.720">
    <property type="entry name" value="NAD(P)-binding Rossmann-like Domain"/>
    <property type="match status" value="1"/>
</dbReference>
<protein>
    <submittedName>
        <fullName evidence="3">Enoyl reductase</fullName>
    </submittedName>
</protein>
<proteinExistence type="predicted"/>
<evidence type="ECO:0000256" key="1">
    <source>
        <dbReference type="ARBA" id="ARBA00022857"/>
    </source>
</evidence>
<dbReference type="GO" id="GO:0016491">
    <property type="term" value="F:oxidoreductase activity"/>
    <property type="evidence" value="ECO:0007669"/>
    <property type="project" value="InterPro"/>
</dbReference>
<keyword evidence="1" id="KW-0521">NADP</keyword>
<dbReference type="InterPro" id="IPR011032">
    <property type="entry name" value="GroES-like_sf"/>
</dbReference>
<dbReference type="eggNOG" id="COG0604">
    <property type="taxonomic scope" value="Bacteria"/>
</dbReference>
<gene>
    <name evidence="3" type="ORF">SAMN04489860_0151</name>
</gene>
<evidence type="ECO:0000313" key="4">
    <source>
        <dbReference type="Proteomes" id="UP000185663"/>
    </source>
</evidence>
<dbReference type="SMART" id="SM00829">
    <property type="entry name" value="PKS_ER"/>
    <property type="match status" value="1"/>
</dbReference>
<dbReference type="SUPFAM" id="SSF51735">
    <property type="entry name" value="NAD(P)-binding Rossmann-fold domains"/>
    <property type="match status" value="1"/>
</dbReference>
<organism evidence="3 4">
    <name type="scientific">Paraoerskovia marina</name>
    <dbReference type="NCBI Taxonomy" id="545619"/>
    <lineage>
        <taxon>Bacteria</taxon>
        <taxon>Bacillati</taxon>
        <taxon>Actinomycetota</taxon>
        <taxon>Actinomycetes</taxon>
        <taxon>Micrococcales</taxon>
        <taxon>Cellulomonadaceae</taxon>
        <taxon>Paraoerskovia</taxon>
    </lineage>
</organism>
<dbReference type="Pfam" id="PF13602">
    <property type="entry name" value="ADH_zinc_N_2"/>
    <property type="match status" value="1"/>
</dbReference>
<dbReference type="OrthoDB" id="3175656at2"/>
<accession>A0A1H1M6E2</accession>
<dbReference type="InterPro" id="IPR036291">
    <property type="entry name" value="NAD(P)-bd_dom_sf"/>
</dbReference>
<name>A0A1H1M6E2_9CELL</name>
<sequence length="296" mass="30067">MSTVITFDTFGGPEVLQVSETEIPEPGPGQLVVANRVVGINPADAKMLAGLFGPQRFPATPGFEAAGTVHAVGPDVTGFSVGDEVLWHGSGAQREHALVQAAHALVLPESVSHEQGAVLPVAAATAFSALAQVDLRPEQTVLIHGASGGVGTAAVQIALALGARVVGTASPRNHDYLRELGAEPVTYGDGLVDAVRDLGGVDAVVDLAGTPDAVAATVELLDDLQRSVTTVGGPKADAAGIPMKVDAKGALAEVLALAESGRLRTEIEARYPLTAAAEALRAVMDGHVRGKVVLTA</sequence>
<dbReference type="AlphaFoldDB" id="A0A1H1M6E2"/>
<feature type="domain" description="Enoyl reductase (ER)" evidence="2">
    <location>
        <begin position="11"/>
        <end position="294"/>
    </location>
</feature>
<dbReference type="InterPro" id="IPR020843">
    <property type="entry name" value="ER"/>
</dbReference>
<dbReference type="STRING" id="545619.SAMN04489860_0151"/>
<evidence type="ECO:0000259" key="2">
    <source>
        <dbReference type="SMART" id="SM00829"/>
    </source>
</evidence>
<dbReference type="Gene3D" id="3.90.180.10">
    <property type="entry name" value="Medium-chain alcohol dehydrogenases, catalytic domain"/>
    <property type="match status" value="1"/>
</dbReference>
<dbReference type="PANTHER" id="PTHR44154:SF1">
    <property type="entry name" value="QUINONE OXIDOREDUCTASE"/>
    <property type="match status" value="1"/>
</dbReference>
<dbReference type="PANTHER" id="PTHR44154">
    <property type="entry name" value="QUINONE OXIDOREDUCTASE"/>
    <property type="match status" value="1"/>
</dbReference>
<dbReference type="InterPro" id="IPR051603">
    <property type="entry name" value="Zinc-ADH_QOR/CCCR"/>
</dbReference>
<dbReference type="InterPro" id="IPR002347">
    <property type="entry name" value="SDR_fam"/>
</dbReference>
<dbReference type="Pfam" id="PF08240">
    <property type="entry name" value="ADH_N"/>
    <property type="match status" value="1"/>
</dbReference>
<dbReference type="Proteomes" id="UP000185663">
    <property type="component" value="Chromosome I"/>
</dbReference>
<dbReference type="CDD" id="cd05289">
    <property type="entry name" value="MDR_like_2"/>
    <property type="match status" value="1"/>
</dbReference>
<dbReference type="InterPro" id="IPR013154">
    <property type="entry name" value="ADH-like_N"/>
</dbReference>
<dbReference type="SUPFAM" id="SSF50129">
    <property type="entry name" value="GroES-like"/>
    <property type="match status" value="1"/>
</dbReference>
<dbReference type="PRINTS" id="PR00081">
    <property type="entry name" value="GDHRDH"/>
</dbReference>